<accession>L0D5Q1</accession>
<dbReference type="Proteomes" id="UP000010798">
    <property type="component" value="Chromosome"/>
</dbReference>
<dbReference type="EMBL" id="CP003364">
    <property type="protein sequence ID" value="AGA24749.1"/>
    <property type="molecule type" value="Genomic_DNA"/>
</dbReference>
<gene>
    <name evidence="1" type="ordered locus">Sinac_0303</name>
</gene>
<proteinExistence type="predicted"/>
<sequence>MENLPDGYVRINGEGVVIEIQQLTSYPDQPHVEPGNRTRK</sequence>
<name>L0D5Q1_SINAD</name>
<dbReference type="AlphaFoldDB" id="L0D5Q1"/>
<protein>
    <submittedName>
        <fullName evidence="1">Uncharacterized protein</fullName>
    </submittedName>
</protein>
<organism evidence="1 2">
    <name type="scientific">Singulisphaera acidiphila (strain ATCC BAA-1392 / DSM 18658 / VKM B-2454 / MOB10)</name>
    <dbReference type="NCBI Taxonomy" id="886293"/>
    <lineage>
        <taxon>Bacteria</taxon>
        <taxon>Pseudomonadati</taxon>
        <taxon>Planctomycetota</taxon>
        <taxon>Planctomycetia</taxon>
        <taxon>Isosphaerales</taxon>
        <taxon>Isosphaeraceae</taxon>
        <taxon>Singulisphaera</taxon>
    </lineage>
</organism>
<evidence type="ECO:0000313" key="1">
    <source>
        <dbReference type="EMBL" id="AGA24749.1"/>
    </source>
</evidence>
<dbReference type="RefSeq" id="WP_015243934.1">
    <property type="nucleotide sequence ID" value="NC_019892.1"/>
</dbReference>
<dbReference type="KEGG" id="saci:Sinac_0303"/>
<dbReference type="HOGENOM" id="CLU_3296557_0_0_0"/>
<evidence type="ECO:0000313" key="2">
    <source>
        <dbReference type="Proteomes" id="UP000010798"/>
    </source>
</evidence>
<reference evidence="1 2" key="1">
    <citation type="submission" date="2012-02" db="EMBL/GenBank/DDBJ databases">
        <title>Complete sequence of chromosome of Singulisphaera acidiphila DSM 18658.</title>
        <authorList>
            <consortium name="US DOE Joint Genome Institute (JGI-PGF)"/>
            <person name="Lucas S."/>
            <person name="Copeland A."/>
            <person name="Lapidus A."/>
            <person name="Glavina del Rio T."/>
            <person name="Dalin E."/>
            <person name="Tice H."/>
            <person name="Bruce D."/>
            <person name="Goodwin L."/>
            <person name="Pitluck S."/>
            <person name="Peters L."/>
            <person name="Ovchinnikova G."/>
            <person name="Chertkov O."/>
            <person name="Kyrpides N."/>
            <person name="Mavromatis K."/>
            <person name="Ivanova N."/>
            <person name="Brettin T."/>
            <person name="Detter J.C."/>
            <person name="Han C."/>
            <person name="Larimer F."/>
            <person name="Land M."/>
            <person name="Hauser L."/>
            <person name="Markowitz V."/>
            <person name="Cheng J.-F."/>
            <person name="Hugenholtz P."/>
            <person name="Woyke T."/>
            <person name="Wu D."/>
            <person name="Tindall B."/>
            <person name="Pomrenke H."/>
            <person name="Brambilla E."/>
            <person name="Klenk H.-P."/>
            <person name="Eisen J.A."/>
        </authorList>
    </citation>
    <scope>NUCLEOTIDE SEQUENCE [LARGE SCALE GENOMIC DNA]</scope>
    <source>
        <strain evidence="2">ATCC BAA-1392 / DSM 18658 / VKM B-2454 / MOB10</strain>
    </source>
</reference>
<keyword evidence="2" id="KW-1185">Reference proteome</keyword>